<evidence type="ECO:0000256" key="1">
    <source>
        <dbReference type="SAM" id="Phobius"/>
    </source>
</evidence>
<dbReference type="KEGG" id="nah:F5544_36365"/>
<keyword evidence="3" id="KW-1185">Reference proteome</keyword>
<keyword evidence="1" id="KW-0812">Transmembrane</keyword>
<name>A0A6G9YPH8_9NOCA</name>
<dbReference type="Proteomes" id="UP000503540">
    <property type="component" value="Chromosome"/>
</dbReference>
<evidence type="ECO:0000313" key="2">
    <source>
        <dbReference type="EMBL" id="QIS15102.1"/>
    </source>
</evidence>
<sequence length="65" mass="6924">MTVRRHRQVRIAGLEWGTAVLSLLTCLFFVGGIAALSRSPVIAALAAVSILTGLAVTRSILPHDR</sequence>
<accession>A0A6G9YPH8</accession>
<reference evidence="2 3" key="1">
    <citation type="journal article" date="2019" name="ACS Chem. Biol.">
        <title>Identification and Mobilization of a Cryptic Antibiotic Biosynthesis Gene Locus from a Human-Pathogenic Nocardia Isolate.</title>
        <authorList>
            <person name="Herisse M."/>
            <person name="Ishida K."/>
            <person name="Porter J.L."/>
            <person name="Howden B."/>
            <person name="Hertweck C."/>
            <person name="Stinear T.P."/>
            <person name="Pidot S.J."/>
        </authorList>
    </citation>
    <scope>NUCLEOTIDE SEQUENCE [LARGE SCALE GENOMIC DNA]</scope>
    <source>
        <strain evidence="2 3">AUSMDU00012717</strain>
    </source>
</reference>
<proteinExistence type="predicted"/>
<feature type="transmembrane region" description="Helical" evidence="1">
    <location>
        <begin position="41"/>
        <end position="61"/>
    </location>
</feature>
<feature type="transmembrane region" description="Helical" evidence="1">
    <location>
        <begin position="12"/>
        <end position="35"/>
    </location>
</feature>
<evidence type="ECO:0000313" key="3">
    <source>
        <dbReference type="Proteomes" id="UP000503540"/>
    </source>
</evidence>
<keyword evidence="1" id="KW-0472">Membrane</keyword>
<keyword evidence="1" id="KW-1133">Transmembrane helix</keyword>
<dbReference type="AlphaFoldDB" id="A0A6G9YPH8"/>
<dbReference type="RefSeq" id="WP_167477412.1">
    <property type="nucleotide sequence ID" value="NZ_CP046172.1"/>
</dbReference>
<protein>
    <submittedName>
        <fullName evidence="2">Uncharacterized protein</fullName>
    </submittedName>
</protein>
<gene>
    <name evidence="2" type="ORF">F5544_36365</name>
</gene>
<dbReference type="EMBL" id="CP046172">
    <property type="protein sequence ID" value="QIS15102.1"/>
    <property type="molecule type" value="Genomic_DNA"/>
</dbReference>
<organism evidence="2 3">
    <name type="scientific">Nocardia arthritidis</name>
    <dbReference type="NCBI Taxonomy" id="228602"/>
    <lineage>
        <taxon>Bacteria</taxon>
        <taxon>Bacillati</taxon>
        <taxon>Actinomycetota</taxon>
        <taxon>Actinomycetes</taxon>
        <taxon>Mycobacteriales</taxon>
        <taxon>Nocardiaceae</taxon>
        <taxon>Nocardia</taxon>
    </lineage>
</organism>